<keyword evidence="3 5" id="KW-0732">Signal</keyword>
<dbReference type="PANTHER" id="PTHR33420:SF3">
    <property type="entry name" value="FIMBRIAL SUBUNIT ELFA"/>
    <property type="match status" value="1"/>
</dbReference>
<accession>A0A1I0UQ05</accession>
<evidence type="ECO:0000313" key="9">
    <source>
        <dbReference type="Proteomes" id="UP000501237"/>
    </source>
</evidence>
<evidence type="ECO:0000256" key="4">
    <source>
        <dbReference type="ARBA" id="ARBA00023263"/>
    </source>
</evidence>
<proteinExistence type="inferred from homology"/>
<dbReference type="STRING" id="319939.SAMN05216263_12044"/>
<feature type="chain" id="PRO_5043145503" evidence="5">
    <location>
        <begin position="24"/>
        <end position="179"/>
    </location>
</feature>
<evidence type="ECO:0000313" key="7">
    <source>
        <dbReference type="EMBL" id="BBT14951.1"/>
    </source>
</evidence>
<organism evidence="8 9">
    <name type="scientific">Metapseudomonas otitidis</name>
    <dbReference type="NCBI Taxonomy" id="319939"/>
    <lineage>
        <taxon>Bacteria</taxon>
        <taxon>Pseudomonadati</taxon>
        <taxon>Pseudomonadota</taxon>
        <taxon>Gammaproteobacteria</taxon>
        <taxon>Pseudomonadales</taxon>
        <taxon>Pseudomonadaceae</taxon>
        <taxon>Metapseudomonas</taxon>
    </lineage>
</organism>
<dbReference type="SUPFAM" id="SSF49401">
    <property type="entry name" value="Bacterial adhesins"/>
    <property type="match status" value="1"/>
</dbReference>
<dbReference type="EMBL" id="AP022642">
    <property type="protein sequence ID" value="BCA27072.1"/>
    <property type="molecule type" value="Genomic_DNA"/>
</dbReference>
<dbReference type="Proteomes" id="UP000501237">
    <property type="component" value="Chromosome"/>
</dbReference>
<reference evidence="8 9" key="2">
    <citation type="journal article" date="2020" name="Microbiol. Resour. Announc.">
        <title>Complete genome sequence of Pseudomonas otitidis strain MrB4, isolated from Lake Biwa in Japan.</title>
        <authorList>
            <person name="Miyazaki K."/>
            <person name="Hase E."/>
            <person name="Maruya T."/>
        </authorList>
    </citation>
    <scope>NUCLEOTIDE SEQUENCE [LARGE SCALE GENOMIC DNA]</scope>
    <source>
        <strain evidence="8 9">MrB4</strain>
    </source>
</reference>
<dbReference type="InterPro" id="IPR008966">
    <property type="entry name" value="Adhesion_dom_sf"/>
</dbReference>
<reference evidence="7 10" key="1">
    <citation type="submission" date="2019-12" db="EMBL/GenBank/DDBJ databases">
        <title>complete genome sequences of Pseudomonas otitidis str. WP8-S17-CRE-03 isolated from wastewater treatment plant effluent.</title>
        <authorList>
            <person name="Sekizuka T."/>
            <person name="Itokawa K."/>
            <person name="Yatsu K."/>
            <person name="Inamine Y."/>
            <person name="Kuroda M."/>
        </authorList>
    </citation>
    <scope>NUCLEOTIDE SEQUENCE [LARGE SCALE GENOMIC DNA]</scope>
    <source>
        <strain evidence="7 10">WP8-S17-CRE-03</strain>
    </source>
</reference>
<feature type="signal peptide" evidence="5">
    <location>
        <begin position="1"/>
        <end position="23"/>
    </location>
</feature>
<dbReference type="EMBL" id="AP022213">
    <property type="protein sequence ID" value="BBT14951.1"/>
    <property type="molecule type" value="Genomic_DNA"/>
</dbReference>
<evidence type="ECO:0000256" key="1">
    <source>
        <dbReference type="ARBA" id="ARBA00004561"/>
    </source>
</evidence>
<evidence type="ECO:0000256" key="3">
    <source>
        <dbReference type="ARBA" id="ARBA00022729"/>
    </source>
</evidence>
<evidence type="ECO:0000313" key="10">
    <source>
        <dbReference type="Proteomes" id="UP000515591"/>
    </source>
</evidence>
<dbReference type="RefSeq" id="WP_074972962.1">
    <property type="nucleotide sequence ID" value="NZ_AP022213.1"/>
</dbReference>
<dbReference type="InterPro" id="IPR036937">
    <property type="entry name" value="Adhesion_dom_fimbrial_sf"/>
</dbReference>
<dbReference type="Proteomes" id="UP000515591">
    <property type="component" value="Chromosome"/>
</dbReference>
<name>A0A1I0UQ05_9GAMM</name>
<comment type="subcellular location">
    <subcellularLocation>
        <location evidence="1">Fimbrium</location>
    </subcellularLocation>
</comment>
<comment type="similarity">
    <text evidence="2">Belongs to the fimbrial protein family.</text>
</comment>
<dbReference type="GeneID" id="57396260"/>
<dbReference type="Pfam" id="PF00419">
    <property type="entry name" value="Fimbrial"/>
    <property type="match status" value="1"/>
</dbReference>
<dbReference type="InterPro" id="IPR050263">
    <property type="entry name" value="Bact_Fimbrial_Adh_Pro"/>
</dbReference>
<evidence type="ECO:0000256" key="5">
    <source>
        <dbReference type="SAM" id="SignalP"/>
    </source>
</evidence>
<gene>
    <name evidence="8" type="primary">bcfA</name>
    <name evidence="8" type="ORF">PtoMrB4_10490</name>
    <name evidence="7" type="ORF">WP8S17C03_10000</name>
</gene>
<evidence type="ECO:0000256" key="2">
    <source>
        <dbReference type="ARBA" id="ARBA00006671"/>
    </source>
</evidence>
<sequence length="179" mass="18324">MIRKLVTSAAVLALSASSLSAYAYSDADGAEIHFTGKILEKTCTVAVNGVPTPGAATVTLPDTQAALLRIAGQTAGDTPFVISLKDCKTNASSADVLFTSAYLDGDQLSNIASTGAATNVALELTDNNGTPVDLSGQIPTIMSLNAGQGSATYKVRYYAKDIVEPGAVEATALYVIGYP</sequence>
<evidence type="ECO:0000259" key="6">
    <source>
        <dbReference type="Pfam" id="PF00419"/>
    </source>
</evidence>
<dbReference type="InterPro" id="IPR000259">
    <property type="entry name" value="Adhesion_dom_fimbrial"/>
</dbReference>
<dbReference type="PANTHER" id="PTHR33420">
    <property type="entry name" value="FIMBRIAL SUBUNIT ELFA-RELATED"/>
    <property type="match status" value="1"/>
</dbReference>
<dbReference type="GO" id="GO:0043709">
    <property type="term" value="P:cell adhesion involved in single-species biofilm formation"/>
    <property type="evidence" value="ECO:0007669"/>
    <property type="project" value="TreeGrafter"/>
</dbReference>
<evidence type="ECO:0000313" key="8">
    <source>
        <dbReference type="EMBL" id="BCA27072.1"/>
    </source>
</evidence>
<dbReference type="KEGG" id="poj:PtoMrB4_10490"/>
<dbReference type="GO" id="GO:0009289">
    <property type="term" value="C:pilus"/>
    <property type="evidence" value="ECO:0007669"/>
    <property type="project" value="UniProtKB-SubCell"/>
</dbReference>
<dbReference type="AlphaFoldDB" id="A0A1I0UQ05"/>
<protein>
    <submittedName>
        <fullName evidence="8">Fimbrial protein BcfA</fullName>
    </submittedName>
</protein>
<feature type="domain" description="Fimbrial-type adhesion" evidence="6">
    <location>
        <begin position="32"/>
        <end position="178"/>
    </location>
</feature>
<dbReference type="Gene3D" id="2.60.40.1090">
    <property type="entry name" value="Fimbrial-type adhesion domain"/>
    <property type="match status" value="1"/>
</dbReference>
<keyword evidence="4" id="KW-0281">Fimbrium</keyword>